<feature type="region of interest" description="Disordered" evidence="1">
    <location>
        <begin position="1"/>
        <end position="63"/>
    </location>
</feature>
<evidence type="ECO:0000313" key="4">
    <source>
        <dbReference type="Proteomes" id="UP000053257"/>
    </source>
</evidence>
<dbReference type="AlphaFoldDB" id="A0A0C3PKN4"/>
<keyword evidence="2" id="KW-1133">Transmembrane helix</keyword>
<evidence type="ECO:0000313" key="3">
    <source>
        <dbReference type="EMBL" id="KIP06898.1"/>
    </source>
</evidence>
<proteinExistence type="predicted"/>
<dbReference type="OrthoDB" id="2803309at2759"/>
<feature type="transmembrane region" description="Helical" evidence="2">
    <location>
        <begin position="288"/>
        <end position="314"/>
    </location>
</feature>
<dbReference type="EMBL" id="KN840508">
    <property type="protein sequence ID" value="KIP06898.1"/>
    <property type="molecule type" value="Genomic_DNA"/>
</dbReference>
<evidence type="ECO:0000256" key="2">
    <source>
        <dbReference type="SAM" id="Phobius"/>
    </source>
</evidence>
<protein>
    <submittedName>
        <fullName evidence="3">Uncharacterized protein</fullName>
    </submittedName>
</protein>
<gene>
    <name evidence="3" type="ORF">PHLGIDRAFT_443088</name>
</gene>
<feature type="compositionally biased region" description="Low complexity" evidence="1">
    <location>
        <begin position="8"/>
        <end position="25"/>
    </location>
</feature>
<dbReference type="HOGENOM" id="CLU_659068_0_0_1"/>
<name>A0A0C3PKN4_PHLG1</name>
<accession>A0A0C3PKN4</accession>
<evidence type="ECO:0000256" key="1">
    <source>
        <dbReference type="SAM" id="MobiDB-lite"/>
    </source>
</evidence>
<reference evidence="3 4" key="1">
    <citation type="journal article" date="2014" name="PLoS Genet.">
        <title>Analysis of the Phlebiopsis gigantea genome, transcriptome and secretome provides insight into its pioneer colonization strategies of wood.</title>
        <authorList>
            <person name="Hori C."/>
            <person name="Ishida T."/>
            <person name="Igarashi K."/>
            <person name="Samejima M."/>
            <person name="Suzuki H."/>
            <person name="Master E."/>
            <person name="Ferreira P."/>
            <person name="Ruiz-Duenas F.J."/>
            <person name="Held B."/>
            <person name="Canessa P."/>
            <person name="Larrondo L.F."/>
            <person name="Schmoll M."/>
            <person name="Druzhinina I.S."/>
            <person name="Kubicek C.P."/>
            <person name="Gaskell J.A."/>
            <person name="Kersten P."/>
            <person name="St John F."/>
            <person name="Glasner J."/>
            <person name="Sabat G."/>
            <person name="Splinter BonDurant S."/>
            <person name="Syed K."/>
            <person name="Yadav J."/>
            <person name="Mgbeahuruike A.C."/>
            <person name="Kovalchuk A."/>
            <person name="Asiegbu F.O."/>
            <person name="Lackner G."/>
            <person name="Hoffmeister D."/>
            <person name="Rencoret J."/>
            <person name="Gutierrez A."/>
            <person name="Sun H."/>
            <person name="Lindquist E."/>
            <person name="Barry K."/>
            <person name="Riley R."/>
            <person name="Grigoriev I.V."/>
            <person name="Henrissat B."/>
            <person name="Kues U."/>
            <person name="Berka R.M."/>
            <person name="Martinez A.T."/>
            <person name="Covert S.F."/>
            <person name="Blanchette R.A."/>
            <person name="Cullen D."/>
        </authorList>
    </citation>
    <scope>NUCLEOTIDE SEQUENCE [LARGE SCALE GENOMIC DNA]</scope>
    <source>
        <strain evidence="3 4">11061_1 CR5-6</strain>
    </source>
</reference>
<feature type="compositionally biased region" description="Polar residues" evidence="1">
    <location>
        <begin position="34"/>
        <end position="45"/>
    </location>
</feature>
<keyword evidence="4" id="KW-1185">Reference proteome</keyword>
<organism evidence="3 4">
    <name type="scientific">Phlebiopsis gigantea (strain 11061_1 CR5-6)</name>
    <name type="common">White-rot fungus</name>
    <name type="synonym">Peniophora gigantea</name>
    <dbReference type="NCBI Taxonomy" id="745531"/>
    <lineage>
        <taxon>Eukaryota</taxon>
        <taxon>Fungi</taxon>
        <taxon>Dikarya</taxon>
        <taxon>Basidiomycota</taxon>
        <taxon>Agaricomycotina</taxon>
        <taxon>Agaricomycetes</taxon>
        <taxon>Polyporales</taxon>
        <taxon>Phanerochaetaceae</taxon>
        <taxon>Phlebiopsis</taxon>
    </lineage>
</organism>
<keyword evidence="2" id="KW-0472">Membrane</keyword>
<dbReference type="Proteomes" id="UP000053257">
    <property type="component" value="Unassembled WGS sequence"/>
</dbReference>
<feature type="transmembrane region" description="Helical" evidence="2">
    <location>
        <begin position="227"/>
        <end position="247"/>
    </location>
</feature>
<keyword evidence="2" id="KW-0812">Transmembrane</keyword>
<sequence length="417" mass="45403">MPRRPTVSALSSFSSLPSSSSIRFASQDEGGTPTGENPATLSGSTLADPDSGQLIPYGPLTRDAPDRVNKAFVDPGPTGIDDLVPLVQQVAEVLAQDPSLDTKKRKSLVRAMKKAGMLAVRKIHVPKTWGKRQSKHDKTEEVHKLCTRYKEEGLAAEKVDTTESMDSLAAECGSPVEVTTFPATPPLITRDSVEVTRLRQAHAGRAQPPPLPVGRLSPVPFAIARTLVKVLLFAPYVVLVGYLPFVLPTALSPVVFSPIINIAPGPLTPIDKFVYHARVLPYHVGASLALMFVALGCLGVTYPGFAASLLAAFVGRTMRAWGDYEPEDDVTHANLGVDDRSTILWLLKGFVLGDLTHSWKDFAKVYREPEEVEEGDEDVETETWEKEGSHGIDFVIRLKDRPHECLRIVVDSADPTE</sequence>